<feature type="transmembrane region" description="Helical" evidence="10">
    <location>
        <begin position="26"/>
        <end position="44"/>
    </location>
</feature>
<dbReference type="Pfam" id="PF00072">
    <property type="entry name" value="Response_reg"/>
    <property type="match status" value="1"/>
</dbReference>
<keyword evidence="10" id="KW-0812">Transmembrane</keyword>
<dbReference type="SMART" id="SM00448">
    <property type="entry name" value="REC"/>
    <property type="match status" value="1"/>
</dbReference>
<evidence type="ECO:0000259" key="13">
    <source>
        <dbReference type="PROSITE" id="PS50113"/>
    </source>
</evidence>
<feature type="transmembrane region" description="Helical" evidence="10">
    <location>
        <begin position="51"/>
        <end position="72"/>
    </location>
</feature>
<sequence length="648" mass="71083">MIKLAWVLPTVLAVLSVEVSFRTGLAIPIPFLIIVVCVVIAGSMGGQRSGLISGLIASLFVFNSYLVGYGPASLTGSLLQVALGSVLFTLLGTLLGRLREQRDTGMQALRHREKTLETSLTEEIVEKNRQVTMVAESEARLKTAIRIARIGLFSYEKSTGTCTFCSDQYAAHFGLMPDEYIIKTSGHSPDLSHIHADDRHIIESAIARLNDGEDQVYEYRALHPDHGIRYISEIVEPVIDESGKVIANIGTSIDLTELRLAETRLRQSQRIEAVGTLTGGVAHDFNNLLAIILGNLELCLEIDRKEDWKDLIETAIDATNRGAGLTRNLLSFSRRAHLEPKRLNLNHNVQNTMSWCARVLPKTINIETSLQAGLWDVEVDETSIETSIINILLNARDAMPEGGKVTIETANMRIGEEYLLEWGEDIDPGRYVMLAISDTGHGIPAEKLEHVFEPFVTDKGVGRGSGLGLSMVHGFIKQSGGAIRIYSEVGVGTTFKLYFKASTQALVPSKREPHKQFHSPSEQTEILLAEDEIEVLLILKRILVNAGYSVTTAATGDKALEIFNADPRFDLLLTDIVMPGSLQGPALAKAIRLIDPNFPCIFLSGYASEATVHGNGLKPTDIRLMKPVSRQELLTAVSKTLSSVNQRN</sequence>
<keyword evidence="3 9" id="KW-0597">Phosphoprotein</keyword>
<keyword evidence="10" id="KW-0472">Membrane</keyword>
<feature type="domain" description="PAC" evidence="13">
    <location>
        <begin position="215"/>
        <end position="267"/>
    </location>
</feature>
<dbReference type="InterPro" id="IPR035965">
    <property type="entry name" value="PAS-like_dom_sf"/>
</dbReference>
<dbReference type="InterPro" id="IPR011006">
    <property type="entry name" value="CheY-like_superfamily"/>
</dbReference>
<evidence type="ECO:0000259" key="11">
    <source>
        <dbReference type="PROSITE" id="PS50109"/>
    </source>
</evidence>
<dbReference type="InterPro" id="IPR013655">
    <property type="entry name" value="PAS_fold_3"/>
</dbReference>
<dbReference type="Pfam" id="PF08447">
    <property type="entry name" value="PAS_3"/>
    <property type="match status" value="1"/>
</dbReference>
<dbReference type="CDD" id="cd00130">
    <property type="entry name" value="PAS"/>
    <property type="match status" value="1"/>
</dbReference>
<keyword evidence="15" id="KW-1185">Reference proteome</keyword>
<gene>
    <name evidence="14" type="ORF">RC74_11980</name>
</gene>
<dbReference type="OrthoDB" id="9796100at2"/>
<protein>
    <recommendedName>
        <fullName evidence="2">histidine kinase</fullName>
        <ecNumber evidence="2">2.7.13.3</ecNumber>
    </recommendedName>
</protein>
<feature type="modified residue" description="4-aspartylphosphate" evidence="9">
    <location>
        <position position="575"/>
    </location>
</feature>
<dbReference type="RefSeq" id="WP_052274768.1">
    <property type="nucleotide sequence ID" value="NZ_CP014327.1"/>
</dbReference>
<dbReference type="InterPro" id="IPR000700">
    <property type="entry name" value="PAS-assoc_C"/>
</dbReference>
<evidence type="ECO:0000313" key="14">
    <source>
        <dbReference type="EMBL" id="AML51886.1"/>
    </source>
</evidence>
<dbReference type="SUPFAM" id="SSF52172">
    <property type="entry name" value="CheY-like"/>
    <property type="match status" value="1"/>
</dbReference>
<evidence type="ECO:0000256" key="3">
    <source>
        <dbReference type="ARBA" id="ARBA00022553"/>
    </source>
</evidence>
<dbReference type="Gene3D" id="3.30.450.20">
    <property type="entry name" value="PAS domain"/>
    <property type="match status" value="1"/>
</dbReference>
<dbReference type="SMART" id="SM00388">
    <property type="entry name" value="HisKA"/>
    <property type="match status" value="1"/>
</dbReference>
<keyword evidence="10" id="KW-1133">Transmembrane helix</keyword>
<dbReference type="InterPro" id="IPR036097">
    <property type="entry name" value="HisK_dim/P_sf"/>
</dbReference>
<dbReference type="SUPFAM" id="SSF47384">
    <property type="entry name" value="Homodimeric domain of signal transducing histidine kinase"/>
    <property type="match status" value="1"/>
</dbReference>
<evidence type="ECO:0000256" key="7">
    <source>
        <dbReference type="ARBA" id="ARBA00022840"/>
    </source>
</evidence>
<dbReference type="KEGG" id="hat:RC74_11980"/>
<accession>A0A126V1X0</accession>
<dbReference type="STRING" id="1579316.RC74_11980"/>
<dbReference type="Pfam" id="PF02518">
    <property type="entry name" value="HATPase_c"/>
    <property type="match status" value="1"/>
</dbReference>
<dbReference type="PROSITE" id="PS50110">
    <property type="entry name" value="RESPONSE_REGULATORY"/>
    <property type="match status" value="1"/>
</dbReference>
<dbReference type="InterPro" id="IPR004358">
    <property type="entry name" value="Sig_transdc_His_kin-like_C"/>
</dbReference>
<feature type="domain" description="Histidine kinase" evidence="11">
    <location>
        <begin position="280"/>
        <end position="503"/>
    </location>
</feature>
<dbReference type="InterPro" id="IPR003661">
    <property type="entry name" value="HisK_dim/P_dom"/>
</dbReference>
<dbReference type="PROSITE" id="PS50109">
    <property type="entry name" value="HIS_KIN"/>
    <property type="match status" value="1"/>
</dbReference>
<evidence type="ECO:0000256" key="9">
    <source>
        <dbReference type="PROSITE-ProRule" id="PRU00169"/>
    </source>
</evidence>
<feature type="transmembrane region" description="Helical" evidence="10">
    <location>
        <begin position="78"/>
        <end position="96"/>
    </location>
</feature>
<dbReference type="Pfam" id="PF00512">
    <property type="entry name" value="HisKA"/>
    <property type="match status" value="1"/>
</dbReference>
<dbReference type="Gene3D" id="3.30.565.10">
    <property type="entry name" value="Histidine kinase-like ATPase, C-terminal domain"/>
    <property type="match status" value="1"/>
</dbReference>
<keyword evidence="4" id="KW-0808">Transferase</keyword>
<dbReference type="AlphaFoldDB" id="A0A126V1X0"/>
<evidence type="ECO:0000256" key="2">
    <source>
        <dbReference type="ARBA" id="ARBA00012438"/>
    </source>
</evidence>
<evidence type="ECO:0000256" key="6">
    <source>
        <dbReference type="ARBA" id="ARBA00022777"/>
    </source>
</evidence>
<keyword evidence="8" id="KW-0902">Two-component regulatory system</keyword>
<dbReference type="GO" id="GO:0000155">
    <property type="term" value="F:phosphorelay sensor kinase activity"/>
    <property type="evidence" value="ECO:0007669"/>
    <property type="project" value="InterPro"/>
</dbReference>
<evidence type="ECO:0000259" key="12">
    <source>
        <dbReference type="PROSITE" id="PS50110"/>
    </source>
</evidence>
<dbReference type="SMART" id="SM00387">
    <property type="entry name" value="HATPase_c"/>
    <property type="match status" value="1"/>
</dbReference>
<dbReference type="PRINTS" id="PR00344">
    <property type="entry name" value="BCTRLSENSOR"/>
</dbReference>
<dbReference type="SUPFAM" id="SSF55785">
    <property type="entry name" value="PYP-like sensor domain (PAS domain)"/>
    <property type="match status" value="1"/>
</dbReference>
<keyword evidence="6" id="KW-0418">Kinase</keyword>
<dbReference type="EMBL" id="CP014327">
    <property type="protein sequence ID" value="AML51886.1"/>
    <property type="molecule type" value="Genomic_DNA"/>
</dbReference>
<dbReference type="PROSITE" id="PS50113">
    <property type="entry name" value="PAC"/>
    <property type="match status" value="1"/>
</dbReference>
<dbReference type="GO" id="GO:0005524">
    <property type="term" value="F:ATP binding"/>
    <property type="evidence" value="ECO:0007669"/>
    <property type="project" value="UniProtKB-KW"/>
</dbReference>
<evidence type="ECO:0000256" key="8">
    <source>
        <dbReference type="ARBA" id="ARBA00023012"/>
    </source>
</evidence>
<evidence type="ECO:0000313" key="15">
    <source>
        <dbReference type="Proteomes" id="UP000070371"/>
    </source>
</evidence>
<keyword evidence="5" id="KW-0547">Nucleotide-binding</keyword>
<dbReference type="InterPro" id="IPR001789">
    <property type="entry name" value="Sig_transdc_resp-reg_receiver"/>
</dbReference>
<comment type="catalytic activity">
    <reaction evidence="1">
        <text>ATP + protein L-histidine = ADP + protein N-phospho-L-histidine.</text>
        <dbReference type="EC" id="2.7.13.3"/>
    </reaction>
</comment>
<evidence type="ECO:0000256" key="10">
    <source>
        <dbReference type="SAM" id="Phobius"/>
    </source>
</evidence>
<keyword evidence="7" id="KW-0067">ATP-binding</keyword>
<dbReference type="PANTHER" id="PTHR43065:SF46">
    <property type="entry name" value="C4-DICARBOXYLATE TRANSPORT SENSOR PROTEIN DCTB"/>
    <property type="match status" value="1"/>
</dbReference>
<feature type="domain" description="Response regulatory" evidence="12">
    <location>
        <begin position="525"/>
        <end position="641"/>
    </location>
</feature>
<dbReference type="Gene3D" id="1.10.287.130">
    <property type="match status" value="1"/>
</dbReference>
<dbReference type="CDD" id="cd00082">
    <property type="entry name" value="HisKA"/>
    <property type="match status" value="1"/>
</dbReference>
<dbReference type="InterPro" id="IPR000014">
    <property type="entry name" value="PAS"/>
</dbReference>
<dbReference type="Proteomes" id="UP000070371">
    <property type="component" value="Chromosome"/>
</dbReference>
<reference evidence="14 15" key="1">
    <citation type="submission" date="2016-02" db="EMBL/GenBank/DDBJ databases">
        <title>Complete genome sequence of Halocynthiibacter arcticus PAMC 20958t from arctic marine sediment.</title>
        <authorList>
            <person name="Lee Y.M."/>
            <person name="Baek K."/>
            <person name="Lee H.K."/>
            <person name="Shin S.C."/>
        </authorList>
    </citation>
    <scope>NUCLEOTIDE SEQUENCE [LARGE SCALE GENOMIC DNA]</scope>
    <source>
        <strain evidence="14">PAMC 20958</strain>
    </source>
</reference>
<dbReference type="Gene3D" id="3.40.50.2300">
    <property type="match status" value="1"/>
</dbReference>
<organism evidence="14 15">
    <name type="scientific">Falsihalocynthiibacter arcticus</name>
    <dbReference type="NCBI Taxonomy" id="1579316"/>
    <lineage>
        <taxon>Bacteria</taxon>
        <taxon>Pseudomonadati</taxon>
        <taxon>Pseudomonadota</taxon>
        <taxon>Alphaproteobacteria</taxon>
        <taxon>Rhodobacterales</taxon>
        <taxon>Roseobacteraceae</taxon>
        <taxon>Falsihalocynthiibacter</taxon>
    </lineage>
</organism>
<evidence type="ECO:0000256" key="4">
    <source>
        <dbReference type="ARBA" id="ARBA00022679"/>
    </source>
</evidence>
<evidence type="ECO:0000256" key="5">
    <source>
        <dbReference type="ARBA" id="ARBA00022741"/>
    </source>
</evidence>
<name>A0A126V1X0_9RHOB</name>
<dbReference type="InterPro" id="IPR036890">
    <property type="entry name" value="HATPase_C_sf"/>
</dbReference>
<dbReference type="EC" id="2.7.13.3" evidence="2"/>
<dbReference type="SUPFAM" id="SSF55874">
    <property type="entry name" value="ATPase domain of HSP90 chaperone/DNA topoisomerase II/histidine kinase"/>
    <property type="match status" value="1"/>
</dbReference>
<proteinExistence type="predicted"/>
<evidence type="ECO:0000256" key="1">
    <source>
        <dbReference type="ARBA" id="ARBA00000085"/>
    </source>
</evidence>
<dbReference type="InterPro" id="IPR003594">
    <property type="entry name" value="HATPase_dom"/>
</dbReference>
<dbReference type="InterPro" id="IPR005467">
    <property type="entry name" value="His_kinase_dom"/>
</dbReference>
<dbReference type="PANTHER" id="PTHR43065">
    <property type="entry name" value="SENSOR HISTIDINE KINASE"/>
    <property type="match status" value="1"/>
</dbReference>